<reference evidence="2" key="2">
    <citation type="submission" date="2018-10" db="UniProtKB">
        <authorList>
            <consortium name="EnsemblPlants"/>
        </authorList>
    </citation>
    <scope>IDENTIFICATION</scope>
</reference>
<dbReference type="PANTHER" id="PTHR34303:SF8">
    <property type="entry name" value="OS09G0372600 PROTEIN"/>
    <property type="match status" value="1"/>
</dbReference>
<dbReference type="OMA" id="TWHANTA"/>
<dbReference type="Proteomes" id="UP000019116">
    <property type="component" value="Chromosome 5B"/>
</dbReference>
<evidence type="ECO:0000256" key="1">
    <source>
        <dbReference type="SAM" id="MobiDB-lite"/>
    </source>
</evidence>
<evidence type="ECO:0008006" key="4">
    <source>
        <dbReference type="Google" id="ProtNLM"/>
    </source>
</evidence>
<feature type="region of interest" description="Disordered" evidence="1">
    <location>
        <begin position="186"/>
        <end position="210"/>
    </location>
</feature>
<dbReference type="AlphaFoldDB" id="A0A3B6LL38"/>
<dbReference type="EnsemblPlants" id="TraesCS5B02G170000.1">
    <property type="protein sequence ID" value="TraesCS5B02G170000.1.cds1"/>
    <property type="gene ID" value="TraesCS5B02G170000"/>
</dbReference>
<reference evidence="2" key="1">
    <citation type="submission" date="2018-08" db="EMBL/GenBank/DDBJ databases">
        <authorList>
            <person name="Rossello M."/>
        </authorList>
    </citation>
    <scope>NUCLEOTIDE SEQUENCE [LARGE SCALE GENOMIC DNA]</scope>
    <source>
        <strain evidence="2">cv. Chinese Spring</strain>
    </source>
</reference>
<evidence type="ECO:0000313" key="2">
    <source>
        <dbReference type="EnsemblPlants" id="TraesCS5B02G170000.1.cds1"/>
    </source>
</evidence>
<organism evidence="2">
    <name type="scientific">Triticum aestivum</name>
    <name type="common">Wheat</name>
    <dbReference type="NCBI Taxonomy" id="4565"/>
    <lineage>
        <taxon>Eukaryota</taxon>
        <taxon>Viridiplantae</taxon>
        <taxon>Streptophyta</taxon>
        <taxon>Embryophyta</taxon>
        <taxon>Tracheophyta</taxon>
        <taxon>Spermatophyta</taxon>
        <taxon>Magnoliopsida</taxon>
        <taxon>Liliopsida</taxon>
        <taxon>Poales</taxon>
        <taxon>Poaceae</taxon>
        <taxon>BOP clade</taxon>
        <taxon>Pooideae</taxon>
        <taxon>Triticodae</taxon>
        <taxon>Triticeae</taxon>
        <taxon>Triticinae</taxon>
        <taxon>Triticum</taxon>
    </lineage>
</organism>
<accession>A0A3B6LL38</accession>
<protein>
    <recommendedName>
        <fullName evidence="4">DUF4283 domain-containing protein</fullName>
    </recommendedName>
</protein>
<evidence type="ECO:0000313" key="3">
    <source>
        <dbReference type="Proteomes" id="UP000019116"/>
    </source>
</evidence>
<name>A0A3B6LL38_WHEAT</name>
<feature type="region of interest" description="Disordered" evidence="1">
    <location>
        <begin position="226"/>
        <end position="249"/>
    </location>
</feature>
<dbReference type="Gramene" id="TraesCS5B03G0457400.1">
    <property type="protein sequence ID" value="TraesCS5B03G0457400.1.CDS1"/>
    <property type="gene ID" value="TraesCS5B03G0457400"/>
</dbReference>
<keyword evidence="3" id="KW-1185">Reference proteome</keyword>
<sequence>MPLVVDMSRSRRFAYALIDPPSPSPADLLRRAIEQRAGNPRVGLAASHYGAMMVVFASEQAREHAMRGFFPLPYDGHVIMLERPENGENRFGWEYTCFAQLSATGFPLEHWDEGGIRNAFRSIGNVCCIDPLCLNDLDFSAVRLVIRLEHENDVPHALLLRNFDGDLSTDVTLRLVRTWTMEEDGSSASSVHFEPSGGSHPPSPRVRRPSAMDDIDTESLRGFGALSLGAQPDAPPPPPAPRDGQDSAAVARLRREIGRRLSRFLSEPFPTRWNSLFPPATPLIIEGEDVPEASLSSPVVFEASSEGGSTALVPSPLLVPSDLLNDNHEHAARKRRGLRKRAVDSGFTDGRRSLRLAGKEPAAYVKMLDRAKAVKAARFDVSKGSSRLRNAIRAAGIDAEDGAVDPIPLRKLQAMGSPCSVDPEALAAGARAEVAARAP</sequence>
<dbReference type="Gramene" id="TraesCS5B02G170000.1">
    <property type="protein sequence ID" value="TraesCS5B02G170000.1.cds1"/>
    <property type="gene ID" value="TraesCS5B02G170000"/>
</dbReference>
<dbReference type="PANTHER" id="PTHR34303">
    <property type="entry name" value="OS01G0890400 PROTEIN-RELATED"/>
    <property type="match status" value="1"/>
</dbReference>
<proteinExistence type="predicted"/>